<evidence type="ECO:0008006" key="14">
    <source>
        <dbReference type="Google" id="ProtNLM"/>
    </source>
</evidence>
<evidence type="ECO:0000313" key="13">
    <source>
        <dbReference type="Proteomes" id="UP001515480"/>
    </source>
</evidence>
<dbReference type="SFLD" id="SFLDG01082">
    <property type="entry name" value="B12-binding_domain_containing"/>
    <property type="match status" value="1"/>
</dbReference>
<evidence type="ECO:0000256" key="1">
    <source>
        <dbReference type="ARBA" id="ARBA00001966"/>
    </source>
</evidence>
<evidence type="ECO:0000256" key="4">
    <source>
        <dbReference type="ARBA" id="ARBA00022691"/>
    </source>
</evidence>
<gene>
    <name evidence="12" type="ORF">AB1Y20_016802</name>
</gene>
<dbReference type="SFLD" id="SFLDF00273">
    <property type="entry name" value="(dimethylallyl)adenosine_tRNA"/>
    <property type="match status" value="1"/>
</dbReference>
<dbReference type="Pfam" id="PF00919">
    <property type="entry name" value="UPF0004"/>
    <property type="match status" value="1"/>
</dbReference>
<dbReference type="GO" id="GO:0035597">
    <property type="term" value="F:tRNA-2-methylthio-N(6)-dimethylallyladenosine(37) synthase activity"/>
    <property type="evidence" value="ECO:0007669"/>
    <property type="project" value="TreeGrafter"/>
</dbReference>
<protein>
    <recommendedName>
        <fullName evidence="14">CDK5RAP1-like protein</fullName>
    </recommendedName>
</protein>
<dbReference type="PROSITE" id="PS51918">
    <property type="entry name" value="RADICAL_SAM"/>
    <property type="match status" value="1"/>
</dbReference>
<keyword evidence="7" id="KW-0411">Iron-sulfur</keyword>
<feature type="domain" description="MTTase N-terminal" evidence="10">
    <location>
        <begin position="131"/>
        <end position="256"/>
    </location>
</feature>
<dbReference type="InterPro" id="IPR013848">
    <property type="entry name" value="Methylthiotransferase_N"/>
</dbReference>
<accession>A0AB34IC48</accession>
<feature type="domain" description="Radical SAM core" evidence="11">
    <location>
        <begin position="280"/>
        <end position="531"/>
    </location>
</feature>
<dbReference type="InterPro" id="IPR002792">
    <property type="entry name" value="TRAM_dom"/>
</dbReference>
<comment type="similarity">
    <text evidence="2">Belongs to the methylthiotransferase family. MiaB subfamily.</text>
</comment>
<evidence type="ECO:0000313" key="12">
    <source>
        <dbReference type="EMBL" id="KAL1495434.1"/>
    </source>
</evidence>
<evidence type="ECO:0000259" key="11">
    <source>
        <dbReference type="PROSITE" id="PS51918"/>
    </source>
</evidence>
<comment type="caution">
    <text evidence="12">The sequence shown here is derived from an EMBL/GenBank/DDBJ whole genome shotgun (WGS) entry which is preliminary data.</text>
</comment>
<dbReference type="EMBL" id="JBGBPQ010000032">
    <property type="protein sequence ID" value="KAL1495434.1"/>
    <property type="molecule type" value="Genomic_DNA"/>
</dbReference>
<dbReference type="Proteomes" id="UP001515480">
    <property type="component" value="Unassembled WGS sequence"/>
</dbReference>
<dbReference type="CDD" id="cd01335">
    <property type="entry name" value="Radical_SAM"/>
    <property type="match status" value="1"/>
</dbReference>
<evidence type="ECO:0000256" key="7">
    <source>
        <dbReference type="ARBA" id="ARBA00023014"/>
    </source>
</evidence>
<dbReference type="Gene3D" id="3.80.30.20">
    <property type="entry name" value="tm_1862 like domain"/>
    <property type="match status" value="1"/>
</dbReference>
<keyword evidence="4" id="KW-0949">S-adenosyl-L-methionine</keyword>
<dbReference type="Pfam" id="PF04055">
    <property type="entry name" value="Radical_SAM"/>
    <property type="match status" value="1"/>
</dbReference>
<reference evidence="12 13" key="1">
    <citation type="journal article" date="2024" name="Science">
        <title>Giant polyketide synthase enzymes in the biosynthesis of giant marine polyether toxins.</title>
        <authorList>
            <person name="Fallon T.R."/>
            <person name="Shende V.V."/>
            <person name="Wierzbicki I.H."/>
            <person name="Pendleton A.L."/>
            <person name="Watervoot N.F."/>
            <person name="Auber R.P."/>
            <person name="Gonzalez D.J."/>
            <person name="Wisecaver J.H."/>
            <person name="Moore B.S."/>
        </authorList>
    </citation>
    <scope>NUCLEOTIDE SEQUENCE [LARGE SCALE GENOMIC DNA]</scope>
    <source>
        <strain evidence="12 13">12B1</strain>
    </source>
</reference>
<dbReference type="InterPro" id="IPR006463">
    <property type="entry name" value="MiaB_methiolase"/>
</dbReference>
<comment type="cofactor">
    <cofactor evidence="1">
        <name>[4Fe-4S] cluster</name>
        <dbReference type="ChEBI" id="CHEBI:49883"/>
    </cofactor>
</comment>
<evidence type="ECO:0000259" key="10">
    <source>
        <dbReference type="PROSITE" id="PS51449"/>
    </source>
</evidence>
<dbReference type="GO" id="GO:0005829">
    <property type="term" value="C:cytosol"/>
    <property type="evidence" value="ECO:0007669"/>
    <property type="project" value="TreeGrafter"/>
</dbReference>
<dbReference type="InterPro" id="IPR023404">
    <property type="entry name" value="rSAM_horseshoe"/>
</dbReference>
<dbReference type="GO" id="GO:0046872">
    <property type="term" value="F:metal ion binding"/>
    <property type="evidence" value="ECO:0007669"/>
    <property type="project" value="UniProtKB-KW"/>
</dbReference>
<dbReference type="FunFam" id="3.40.50.12160:FF:000003">
    <property type="entry name" value="CDK5 regulatory subunit-associated protein 1"/>
    <property type="match status" value="1"/>
</dbReference>
<dbReference type="InterPro" id="IPR058240">
    <property type="entry name" value="rSAM_sf"/>
</dbReference>
<dbReference type="SUPFAM" id="SSF102114">
    <property type="entry name" value="Radical SAM enzymes"/>
    <property type="match status" value="1"/>
</dbReference>
<evidence type="ECO:0000256" key="6">
    <source>
        <dbReference type="ARBA" id="ARBA00023004"/>
    </source>
</evidence>
<dbReference type="PROSITE" id="PS50926">
    <property type="entry name" value="TRAM"/>
    <property type="match status" value="1"/>
</dbReference>
<feature type="domain" description="TRAM" evidence="9">
    <location>
        <begin position="534"/>
        <end position="610"/>
    </location>
</feature>
<dbReference type="GO" id="GO:0005739">
    <property type="term" value="C:mitochondrion"/>
    <property type="evidence" value="ECO:0007669"/>
    <property type="project" value="TreeGrafter"/>
</dbReference>
<keyword evidence="5" id="KW-0479">Metal-binding</keyword>
<feature type="compositionally biased region" description="Polar residues" evidence="8">
    <location>
        <begin position="21"/>
        <end position="37"/>
    </location>
</feature>
<dbReference type="InterPro" id="IPR007197">
    <property type="entry name" value="rSAM"/>
</dbReference>
<evidence type="ECO:0000256" key="5">
    <source>
        <dbReference type="ARBA" id="ARBA00022723"/>
    </source>
</evidence>
<dbReference type="InterPro" id="IPR038135">
    <property type="entry name" value="Methylthiotransferase_N_sf"/>
</dbReference>
<dbReference type="GO" id="GO:0051539">
    <property type="term" value="F:4 iron, 4 sulfur cluster binding"/>
    <property type="evidence" value="ECO:0007669"/>
    <property type="project" value="UniProtKB-KW"/>
</dbReference>
<evidence type="ECO:0000256" key="2">
    <source>
        <dbReference type="ARBA" id="ARBA00009815"/>
    </source>
</evidence>
<dbReference type="SFLD" id="SFLDF00413">
    <property type="entry name" value="CDK5RAP1"/>
    <property type="match status" value="1"/>
</dbReference>
<dbReference type="NCBIfam" id="TIGR01574">
    <property type="entry name" value="miaB-methiolase"/>
    <property type="match status" value="1"/>
</dbReference>
<name>A0AB34IC48_PRYPA</name>
<dbReference type="NCBIfam" id="TIGR00089">
    <property type="entry name" value="MiaB/RimO family radical SAM methylthiotransferase"/>
    <property type="match status" value="1"/>
</dbReference>
<keyword evidence="6" id="KW-0408">Iron</keyword>
<dbReference type="PANTHER" id="PTHR43020:SF2">
    <property type="entry name" value="MITOCHONDRIAL TRNA METHYLTHIOTRANSFERASE CDK5RAP1"/>
    <property type="match status" value="1"/>
</dbReference>
<sequence length="625" mass="68377">MAPRAPRGLAACASRRIPHPTSCTSRPSAFRTTSSAPSPGARLRLPSPPHSPALALLSRGIAPTSPPRAPPCAPPATRLAARSLATNPTRPAPTTALGLRDFLPSAADLSGALDERLPPYLDPSLLRGDGRDVFVETYGCQMNVSDSEIVHAVLRGAGYGVADSAEQADVVLLNTCAIRDGAEQKIWARLRELRALELKQRRRRRELHAAPRLVGVLGCMGERLKGKLLEEDRLAHLVCGPDAYRSLPRLLAQAAAGQPALDVQLSQDETYADVAPVRESGDGLSAFVSIMRGCNNMCSYCIVPFTRGRERSRAMASIAAEVSALAADGYREVTLLGQNVNTYVDPQSEAAPPPELRNGFHAKVPPPRGSVRFAQLLARLADAHPEMRFRFTSPHPKDFPDELLQEIAARPNLCNSLHIPAQSGSSAVLAAMRRGYSRETYLELTDRVRELLPRASISSDFISGFCGEREEDHEQTLSLLRHVRFEKAFMFAYSMREKTHAHRALQDDVPEPVKQRRLREVIDTFNMGAREANAREVGRCHLLLVDGLSKKSESEWAGRTDCNRRVVFARKPVACGLSASEEVDVCPGDYVAVRVTECISANTLRAEPIARSSMSEFYSSPYAQQ</sequence>
<dbReference type="FunFam" id="3.80.30.20:FF:000001">
    <property type="entry name" value="tRNA-2-methylthio-N(6)-dimethylallyladenosine synthase 2"/>
    <property type="match status" value="1"/>
</dbReference>
<dbReference type="InterPro" id="IPR006638">
    <property type="entry name" value="Elp3/MiaA/NifB-like_rSAM"/>
</dbReference>
<dbReference type="PANTHER" id="PTHR43020">
    <property type="entry name" value="CDK5 REGULATORY SUBUNIT-ASSOCIATED PROTEIN 1"/>
    <property type="match status" value="1"/>
</dbReference>
<dbReference type="AlphaFoldDB" id="A0AB34IC48"/>
<dbReference type="PROSITE" id="PS51449">
    <property type="entry name" value="MTTASE_N"/>
    <property type="match status" value="1"/>
</dbReference>
<keyword evidence="3" id="KW-0004">4Fe-4S</keyword>
<dbReference type="SMART" id="SM00729">
    <property type="entry name" value="Elp3"/>
    <property type="match status" value="1"/>
</dbReference>
<dbReference type="SFLD" id="SFLDG01061">
    <property type="entry name" value="methylthiotransferase"/>
    <property type="match status" value="1"/>
</dbReference>
<proteinExistence type="inferred from homology"/>
<feature type="region of interest" description="Disordered" evidence="8">
    <location>
        <begin position="17"/>
        <end position="52"/>
    </location>
</feature>
<evidence type="ECO:0000259" key="9">
    <source>
        <dbReference type="PROSITE" id="PS50926"/>
    </source>
</evidence>
<dbReference type="PROSITE" id="PS01278">
    <property type="entry name" value="MTTASE_RADICAL"/>
    <property type="match status" value="1"/>
</dbReference>
<dbReference type="InterPro" id="IPR005839">
    <property type="entry name" value="Methylthiotransferase"/>
</dbReference>
<organism evidence="12 13">
    <name type="scientific">Prymnesium parvum</name>
    <name type="common">Toxic golden alga</name>
    <dbReference type="NCBI Taxonomy" id="97485"/>
    <lineage>
        <taxon>Eukaryota</taxon>
        <taxon>Haptista</taxon>
        <taxon>Haptophyta</taxon>
        <taxon>Prymnesiophyceae</taxon>
        <taxon>Prymnesiales</taxon>
        <taxon>Prymnesiaceae</taxon>
        <taxon>Prymnesium</taxon>
    </lineage>
</organism>
<dbReference type="Gene3D" id="3.40.50.12160">
    <property type="entry name" value="Methylthiotransferase, N-terminal domain"/>
    <property type="match status" value="1"/>
</dbReference>
<dbReference type="InterPro" id="IPR020612">
    <property type="entry name" value="Methylthiotransferase_CS"/>
</dbReference>
<evidence type="ECO:0000256" key="8">
    <source>
        <dbReference type="SAM" id="MobiDB-lite"/>
    </source>
</evidence>
<evidence type="ECO:0000256" key="3">
    <source>
        <dbReference type="ARBA" id="ARBA00022485"/>
    </source>
</evidence>
<dbReference type="SFLD" id="SFLDS00029">
    <property type="entry name" value="Radical_SAM"/>
    <property type="match status" value="1"/>
</dbReference>
<keyword evidence="13" id="KW-1185">Reference proteome</keyword>